<proteinExistence type="predicted"/>
<gene>
    <name evidence="1" type="ORF">BDN72DRAFT_907180</name>
</gene>
<protein>
    <submittedName>
        <fullName evidence="1">Uncharacterized protein</fullName>
    </submittedName>
</protein>
<organism evidence="1 2">
    <name type="scientific">Pluteus cervinus</name>
    <dbReference type="NCBI Taxonomy" id="181527"/>
    <lineage>
        <taxon>Eukaryota</taxon>
        <taxon>Fungi</taxon>
        <taxon>Dikarya</taxon>
        <taxon>Basidiomycota</taxon>
        <taxon>Agaricomycotina</taxon>
        <taxon>Agaricomycetes</taxon>
        <taxon>Agaricomycetidae</taxon>
        <taxon>Agaricales</taxon>
        <taxon>Pluteineae</taxon>
        <taxon>Pluteaceae</taxon>
        <taxon>Pluteus</taxon>
    </lineage>
</organism>
<sequence>MIESGIGSVGCARHNCMRPHAVRDLQKGERYANMDYLFLSSLPPDSKAEM</sequence>
<accession>A0ACD2ZWY2</accession>
<evidence type="ECO:0000313" key="1">
    <source>
        <dbReference type="EMBL" id="TFK58013.1"/>
    </source>
</evidence>
<name>A0ACD2ZWY2_9AGAR</name>
<dbReference type="Proteomes" id="UP000308600">
    <property type="component" value="Unassembled WGS sequence"/>
</dbReference>
<reference evidence="1 2" key="1">
    <citation type="journal article" date="2019" name="Nat. Ecol. Evol.">
        <title>Megaphylogeny resolves global patterns of mushroom evolution.</title>
        <authorList>
            <person name="Varga T."/>
            <person name="Krizsan K."/>
            <person name="Foldi C."/>
            <person name="Dima B."/>
            <person name="Sanchez-Garcia M."/>
            <person name="Sanchez-Ramirez S."/>
            <person name="Szollosi G.J."/>
            <person name="Szarkandi J.G."/>
            <person name="Papp V."/>
            <person name="Albert L."/>
            <person name="Andreopoulos W."/>
            <person name="Angelini C."/>
            <person name="Antonin V."/>
            <person name="Barry K.W."/>
            <person name="Bougher N.L."/>
            <person name="Buchanan P."/>
            <person name="Buyck B."/>
            <person name="Bense V."/>
            <person name="Catcheside P."/>
            <person name="Chovatia M."/>
            <person name="Cooper J."/>
            <person name="Damon W."/>
            <person name="Desjardin D."/>
            <person name="Finy P."/>
            <person name="Geml J."/>
            <person name="Haridas S."/>
            <person name="Hughes K."/>
            <person name="Justo A."/>
            <person name="Karasinski D."/>
            <person name="Kautmanova I."/>
            <person name="Kiss B."/>
            <person name="Kocsube S."/>
            <person name="Kotiranta H."/>
            <person name="LaButti K.M."/>
            <person name="Lechner B.E."/>
            <person name="Liimatainen K."/>
            <person name="Lipzen A."/>
            <person name="Lukacs Z."/>
            <person name="Mihaltcheva S."/>
            <person name="Morgado L.N."/>
            <person name="Niskanen T."/>
            <person name="Noordeloos M.E."/>
            <person name="Ohm R.A."/>
            <person name="Ortiz-Santana B."/>
            <person name="Ovrebo C."/>
            <person name="Racz N."/>
            <person name="Riley R."/>
            <person name="Savchenko A."/>
            <person name="Shiryaev A."/>
            <person name="Soop K."/>
            <person name="Spirin V."/>
            <person name="Szebenyi C."/>
            <person name="Tomsovsky M."/>
            <person name="Tulloss R.E."/>
            <person name="Uehling J."/>
            <person name="Grigoriev I.V."/>
            <person name="Vagvolgyi C."/>
            <person name="Papp T."/>
            <person name="Martin F.M."/>
            <person name="Miettinen O."/>
            <person name="Hibbett D.S."/>
            <person name="Nagy L.G."/>
        </authorList>
    </citation>
    <scope>NUCLEOTIDE SEQUENCE [LARGE SCALE GENOMIC DNA]</scope>
    <source>
        <strain evidence="1 2">NL-1719</strain>
    </source>
</reference>
<dbReference type="EMBL" id="ML209742">
    <property type="protein sequence ID" value="TFK58013.1"/>
    <property type="molecule type" value="Genomic_DNA"/>
</dbReference>
<keyword evidence="2" id="KW-1185">Reference proteome</keyword>
<evidence type="ECO:0000313" key="2">
    <source>
        <dbReference type="Proteomes" id="UP000308600"/>
    </source>
</evidence>